<dbReference type="GO" id="GO:0003677">
    <property type="term" value="F:DNA binding"/>
    <property type="evidence" value="ECO:0007669"/>
    <property type="project" value="UniProtKB-KW"/>
</dbReference>
<reference evidence="8" key="2">
    <citation type="submission" date="2015-07" db="EMBL/GenBank/DDBJ databases">
        <authorList>
            <person name="Noorani M."/>
        </authorList>
    </citation>
    <scope>NUCLEOTIDE SEQUENCE</scope>
    <source>
        <strain evidence="8">Yugu1</strain>
    </source>
</reference>
<dbReference type="Gene3D" id="3.30.730.10">
    <property type="entry name" value="AP2/ERF domain"/>
    <property type="match status" value="1"/>
</dbReference>
<evidence type="ECO:0000256" key="6">
    <source>
        <dbReference type="SAM" id="MobiDB-lite"/>
    </source>
</evidence>
<keyword evidence="4" id="KW-0804">Transcription</keyword>
<name>A0A368PWD5_SETIT</name>
<dbReference type="InterPro" id="IPR036955">
    <property type="entry name" value="AP2/ERF_dom_sf"/>
</dbReference>
<evidence type="ECO:0000259" key="7">
    <source>
        <dbReference type="PROSITE" id="PS51032"/>
    </source>
</evidence>
<dbReference type="GO" id="GO:0005634">
    <property type="term" value="C:nucleus"/>
    <property type="evidence" value="ECO:0007669"/>
    <property type="project" value="UniProtKB-SubCell"/>
</dbReference>
<dbReference type="STRING" id="4555.A0A368PWD5"/>
<dbReference type="Pfam" id="PF00847">
    <property type="entry name" value="AP2"/>
    <property type="match status" value="1"/>
</dbReference>
<dbReference type="PANTHER" id="PTHR31190:SF269">
    <property type="entry name" value="EREBP TRANSCRIPTION FACTOR"/>
    <property type="match status" value="1"/>
</dbReference>
<dbReference type="GO" id="GO:0009873">
    <property type="term" value="P:ethylene-activated signaling pathway"/>
    <property type="evidence" value="ECO:0007669"/>
    <property type="project" value="InterPro"/>
</dbReference>
<evidence type="ECO:0000256" key="3">
    <source>
        <dbReference type="ARBA" id="ARBA00023125"/>
    </source>
</evidence>
<keyword evidence="3" id="KW-0238">DNA-binding</keyword>
<dbReference type="OrthoDB" id="631165at2759"/>
<evidence type="ECO:0000256" key="5">
    <source>
        <dbReference type="ARBA" id="ARBA00023242"/>
    </source>
</evidence>
<dbReference type="InterPro" id="IPR016177">
    <property type="entry name" value="DNA-bd_dom_sf"/>
</dbReference>
<evidence type="ECO:0000313" key="8">
    <source>
        <dbReference type="EMBL" id="RCV10045.1"/>
    </source>
</evidence>
<feature type="region of interest" description="Disordered" evidence="6">
    <location>
        <begin position="15"/>
        <end position="44"/>
    </location>
</feature>
<evidence type="ECO:0000256" key="4">
    <source>
        <dbReference type="ARBA" id="ARBA00023163"/>
    </source>
</evidence>
<dbReference type="PRINTS" id="PR00367">
    <property type="entry name" value="ETHRSPELEMNT"/>
</dbReference>
<dbReference type="PANTHER" id="PTHR31190">
    <property type="entry name" value="DNA-BINDING DOMAIN"/>
    <property type="match status" value="1"/>
</dbReference>
<proteinExistence type="predicted"/>
<dbReference type="GO" id="GO:0003700">
    <property type="term" value="F:DNA-binding transcription factor activity"/>
    <property type="evidence" value="ECO:0007669"/>
    <property type="project" value="InterPro"/>
</dbReference>
<organism evidence="8">
    <name type="scientific">Setaria italica</name>
    <name type="common">Foxtail millet</name>
    <name type="synonym">Panicum italicum</name>
    <dbReference type="NCBI Taxonomy" id="4555"/>
    <lineage>
        <taxon>Eukaryota</taxon>
        <taxon>Viridiplantae</taxon>
        <taxon>Streptophyta</taxon>
        <taxon>Embryophyta</taxon>
        <taxon>Tracheophyta</taxon>
        <taxon>Spermatophyta</taxon>
        <taxon>Magnoliopsida</taxon>
        <taxon>Liliopsida</taxon>
        <taxon>Poales</taxon>
        <taxon>Poaceae</taxon>
        <taxon>PACMAD clade</taxon>
        <taxon>Panicoideae</taxon>
        <taxon>Panicodae</taxon>
        <taxon>Paniceae</taxon>
        <taxon>Cenchrinae</taxon>
        <taxon>Setaria</taxon>
    </lineage>
</organism>
<dbReference type="SMR" id="A0A368PWD5"/>
<evidence type="ECO:0000256" key="1">
    <source>
        <dbReference type="ARBA" id="ARBA00004123"/>
    </source>
</evidence>
<dbReference type="FunFam" id="3.30.730.10:FF:000001">
    <property type="entry name" value="Ethylene-responsive transcription factor 2"/>
    <property type="match status" value="1"/>
</dbReference>
<dbReference type="AlphaFoldDB" id="A0A368PWD5"/>
<dbReference type="CDD" id="cd00018">
    <property type="entry name" value="AP2"/>
    <property type="match status" value="1"/>
</dbReference>
<dbReference type="PROSITE" id="PS51032">
    <property type="entry name" value="AP2_ERF"/>
    <property type="match status" value="1"/>
</dbReference>
<dbReference type="InterPro" id="IPR001471">
    <property type="entry name" value="AP2/ERF_dom"/>
</dbReference>
<gene>
    <name evidence="8" type="ORF">SETIT_2G080100v2</name>
</gene>
<evidence type="ECO:0000256" key="2">
    <source>
        <dbReference type="ARBA" id="ARBA00023015"/>
    </source>
</evidence>
<accession>A0A368PWD5</accession>
<dbReference type="InterPro" id="IPR044808">
    <property type="entry name" value="ERF_plant"/>
</dbReference>
<comment type="subcellular location">
    <subcellularLocation>
        <location evidence="1">Nucleus</location>
    </subcellularLocation>
</comment>
<reference evidence="8" key="1">
    <citation type="journal article" date="2012" name="Nat. Biotechnol.">
        <title>Reference genome sequence of the model plant Setaria.</title>
        <authorList>
            <person name="Bennetzen J.L."/>
            <person name="Schmutz J."/>
            <person name="Wang H."/>
            <person name="Percifield R."/>
            <person name="Hawkins J."/>
            <person name="Pontaroli A.C."/>
            <person name="Estep M."/>
            <person name="Feng L."/>
            <person name="Vaughn J.N."/>
            <person name="Grimwood J."/>
            <person name="Jenkins J."/>
            <person name="Barry K."/>
            <person name="Lindquist E."/>
            <person name="Hellsten U."/>
            <person name="Deshpande S."/>
            <person name="Wang X."/>
            <person name="Wu X."/>
            <person name="Mitros T."/>
            <person name="Triplett J."/>
            <person name="Yang X."/>
            <person name="Ye C.Y."/>
            <person name="Mauro-Herrera M."/>
            <person name="Wang L."/>
            <person name="Li P."/>
            <person name="Sharma M."/>
            <person name="Sharma R."/>
            <person name="Ronald P.C."/>
            <person name="Panaud O."/>
            <person name="Kellogg E.A."/>
            <person name="Brutnell T.P."/>
            <person name="Doust A.N."/>
            <person name="Tuskan G.A."/>
            <person name="Rokhsar D."/>
            <person name="Devos K.M."/>
        </authorList>
    </citation>
    <scope>NUCLEOTIDE SEQUENCE [LARGE SCALE GENOMIC DNA]</scope>
    <source>
        <strain evidence="8">Yugu1</strain>
    </source>
</reference>
<protein>
    <recommendedName>
        <fullName evidence="7">AP2/ERF domain-containing protein</fullName>
    </recommendedName>
</protein>
<sequence length="328" mass="36284">MCGGAVVPNVVQPSRRPQVTTGNLLRDSKKSRGTGVGNRKRAREEEDITAFMESEKSVVVSKDEAKHFTAPSGMVARDGLNTTAARTDVPDVMKRKNQFRGIRRRPWGKWAAEFRDPYKGARVWLGTYNSPEEAARAYDAEARRVHGKKAKLNFPYEVPVASEKRLAEPTSVKVAKAGTQKKLIVNNMTNSTVYHLPVVDHSIPEPFMQTQNISLENSAASVQEPLVNSAAFVQEPLVNSFSSSNFSLENDTRNEVDESAFLQGTADAMVPPLTGDASVDLFEWEPYMNFVMGSSDESNNTLLGCDESQDIGSNMNLWNFDDMPMPSD</sequence>
<feature type="non-terminal residue" evidence="8">
    <location>
        <position position="328"/>
    </location>
</feature>
<dbReference type="SMART" id="SM00380">
    <property type="entry name" value="AP2"/>
    <property type="match status" value="1"/>
</dbReference>
<dbReference type="EMBL" id="CM003529">
    <property type="protein sequence ID" value="RCV10045.1"/>
    <property type="molecule type" value="Genomic_DNA"/>
</dbReference>
<dbReference type="SUPFAM" id="SSF54171">
    <property type="entry name" value="DNA-binding domain"/>
    <property type="match status" value="1"/>
</dbReference>
<keyword evidence="5" id="KW-0539">Nucleus</keyword>
<feature type="domain" description="AP2/ERF" evidence="7">
    <location>
        <begin position="98"/>
        <end position="155"/>
    </location>
</feature>
<keyword evidence="2" id="KW-0805">Transcription regulation</keyword>